<keyword evidence="2" id="KW-1185">Reference proteome</keyword>
<evidence type="ECO:0000313" key="2">
    <source>
        <dbReference type="Proteomes" id="UP000239209"/>
    </source>
</evidence>
<dbReference type="OrthoDB" id="3391056at2"/>
<accession>A0A2T0RMF8</accession>
<name>A0A2T0RMF8_9ACTN</name>
<dbReference type="RefSeq" id="WP_106129936.1">
    <property type="nucleotide sequence ID" value="NZ_PVZG01000017.1"/>
</dbReference>
<dbReference type="EMBL" id="PVZG01000017">
    <property type="protein sequence ID" value="PRY22375.1"/>
    <property type="molecule type" value="Genomic_DNA"/>
</dbReference>
<gene>
    <name evidence="1" type="ORF">CLV70_11779</name>
</gene>
<comment type="caution">
    <text evidence="1">The sequence shown here is derived from an EMBL/GenBank/DDBJ whole genome shotgun (WGS) entry which is preliminary data.</text>
</comment>
<evidence type="ECO:0000313" key="1">
    <source>
        <dbReference type="EMBL" id="PRY22375.1"/>
    </source>
</evidence>
<dbReference type="AlphaFoldDB" id="A0A2T0RMF8"/>
<organism evidence="1 2">
    <name type="scientific">Pseudosporangium ferrugineum</name>
    <dbReference type="NCBI Taxonomy" id="439699"/>
    <lineage>
        <taxon>Bacteria</taxon>
        <taxon>Bacillati</taxon>
        <taxon>Actinomycetota</taxon>
        <taxon>Actinomycetes</taxon>
        <taxon>Micromonosporales</taxon>
        <taxon>Micromonosporaceae</taxon>
        <taxon>Pseudosporangium</taxon>
    </lineage>
</organism>
<dbReference type="Proteomes" id="UP000239209">
    <property type="component" value="Unassembled WGS sequence"/>
</dbReference>
<sequence>MTAPLDPAAVVAEFLERVVPYDPAPEAGPVAVIGVRTALGEATFQVGDHVVRAICRALEAYRDPEDRGLCTGCGGRRLDENLHCRDCGQLHGILGQVIAQHARRVAQDPSYGPPA</sequence>
<protein>
    <submittedName>
        <fullName evidence="1">Uncharacterized protein</fullName>
    </submittedName>
</protein>
<reference evidence="1 2" key="1">
    <citation type="submission" date="2018-03" db="EMBL/GenBank/DDBJ databases">
        <title>Genomic Encyclopedia of Archaeal and Bacterial Type Strains, Phase II (KMG-II): from individual species to whole genera.</title>
        <authorList>
            <person name="Goeker M."/>
        </authorList>
    </citation>
    <scope>NUCLEOTIDE SEQUENCE [LARGE SCALE GENOMIC DNA]</scope>
    <source>
        <strain evidence="1 2">DSM 45348</strain>
    </source>
</reference>
<proteinExistence type="predicted"/>